<dbReference type="EMBL" id="BARU01011313">
    <property type="protein sequence ID" value="GAH43698.1"/>
    <property type="molecule type" value="Genomic_DNA"/>
</dbReference>
<feature type="transmembrane region" description="Helical" evidence="1">
    <location>
        <begin position="63"/>
        <end position="83"/>
    </location>
</feature>
<keyword evidence="1" id="KW-0812">Transmembrane</keyword>
<feature type="non-terminal residue" evidence="2">
    <location>
        <position position="93"/>
    </location>
</feature>
<keyword evidence="1" id="KW-1133">Transmembrane helix</keyword>
<keyword evidence="1" id="KW-0472">Membrane</keyword>
<evidence type="ECO:0000256" key="1">
    <source>
        <dbReference type="SAM" id="Phobius"/>
    </source>
</evidence>
<feature type="transmembrane region" description="Helical" evidence="1">
    <location>
        <begin position="21"/>
        <end position="43"/>
    </location>
</feature>
<sequence>MLSFALLSEIYLIVKYIGKETSIYYCMLLFGLGTVALIGMIWLTKGRFITYELPFMKDVISGVVYFLAIGSLVAVIGIMQVILKTSFRYALEL</sequence>
<reference evidence="2" key="1">
    <citation type="journal article" date="2014" name="Front. Microbiol.">
        <title>High frequency of phylogenetically diverse reductive dehalogenase-homologous genes in deep subseafloor sedimentary metagenomes.</title>
        <authorList>
            <person name="Kawai M."/>
            <person name="Futagami T."/>
            <person name="Toyoda A."/>
            <person name="Takaki Y."/>
            <person name="Nishi S."/>
            <person name="Hori S."/>
            <person name="Arai W."/>
            <person name="Tsubouchi T."/>
            <person name="Morono Y."/>
            <person name="Uchiyama I."/>
            <person name="Ito T."/>
            <person name="Fujiyama A."/>
            <person name="Inagaki F."/>
            <person name="Takami H."/>
        </authorList>
    </citation>
    <scope>NUCLEOTIDE SEQUENCE</scope>
    <source>
        <strain evidence="2">Expedition CK06-06</strain>
    </source>
</reference>
<organism evidence="2">
    <name type="scientific">marine sediment metagenome</name>
    <dbReference type="NCBI Taxonomy" id="412755"/>
    <lineage>
        <taxon>unclassified sequences</taxon>
        <taxon>metagenomes</taxon>
        <taxon>ecological metagenomes</taxon>
    </lineage>
</organism>
<accession>X1HEH2</accession>
<comment type="caution">
    <text evidence="2">The sequence shown here is derived from an EMBL/GenBank/DDBJ whole genome shotgun (WGS) entry which is preliminary data.</text>
</comment>
<gene>
    <name evidence="2" type="ORF">S03H2_21289</name>
</gene>
<dbReference type="AlphaFoldDB" id="X1HEH2"/>
<evidence type="ECO:0000313" key="2">
    <source>
        <dbReference type="EMBL" id="GAH43698.1"/>
    </source>
</evidence>
<name>X1HEH2_9ZZZZ</name>
<protein>
    <submittedName>
        <fullName evidence="2">Uncharacterized protein</fullName>
    </submittedName>
</protein>
<proteinExistence type="predicted"/>